<evidence type="ECO:0000313" key="1">
    <source>
        <dbReference type="EMBL" id="KAH7841680.1"/>
    </source>
</evidence>
<organism evidence="1 2">
    <name type="scientific">Vaccinium darrowii</name>
    <dbReference type="NCBI Taxonomy" id="229202"/>
    <lineage>
        <taxon>Eukaryota</taxon>
        <taxon>Viridiplantae</taxon>
        <taxon>Streptophyta</taxon>
        <taxon>Embryophyta</taxon>
        <taxon>Tracheophyta</taxon>
        <taxon>Spermatophyta</taxon>
        <taxon>Magnoliopsida</taxon>
        <taxon>eudicotyledons</taxon>
        <taxon>Gunneridae</taxon>
        <taxon>Pentapetalae</taxon>
        <taxon>asterids</taxon>
        <taxon>Ericales</taxon>
        <taxon>Ericaceae</taxon>
        <taxon>Vaccinioideae</taxon>
        <taxon>Vaccinieae</taxon>
        <taxon>Vaccinium</taxon>
    </lineage>
</organism>
<dbReference type="Proteomes" id="UP000828048">
    <property type="component" value="Chromosome 10"/>
</dbReference>
<protein>
    <submittedName>
        <fullName evidence="1">Uncharacterized protein</fullName>
    </submittedName>
</protein>
<evidence type="ECO:0000313" key="2">
    <source>
        <dbReference type="Proteomes" id="UP000828048"/>
    </source>
</evidence>
<comment type="caution">
    <text evidence="1">The sequence shown here is derived from an EMBL/GenBank/DDBJ whole genome shotgun (WGS) entry which is preliminary data.</text>
</comment>
<accession>A0ACB7XLI4</accession>
<proteinExistence type="predicted"/>
<sequence>MDVYAAQNADASNLEMGELYAHEGVAFDSRDMGETGSLDEYAMEILTRVDLDLAYSSEKLVNLDKLLMHVLACENDLEAMSLDNNHTSVNLMEQALVFDFLSVFLDSEVKEMDNFMASVQRVVVDAREKVDALEKVTELFIVMEDKLHDSEELLKQSQEQVLEINMQSAKLQRTLLAFKHNDWKYDKGTGLSENIEFTNMDEKPLLHTVEQKRHILRMLEKSLGRELDLEKKLSEFKQNEEDLKLKLHLMEQVAFCMEEAAEVVWGRFLEAENTSEVLMGISKEMVSRLQIIQFNQNGSMKREDEAKWKFLDCMEQLKGRENAMRKLEMRIGELITDNFEVCALREKVKILEEKLKEADSQIKNANESNEEKEEHLRQMASIIESMKEDIDSLESRAESAEAKITQLMDTNTELNEELSFHRNTNETNAKKLSLVDKQLRELEIQLQHAKASSEASQEQQNMLYSAIWDMETLIEELKSKVSKAEVKTENAEEQCIILSENNMELTKEVSFMRIEIERLETALEHASHTKVASAKDINVKTNVIMDMVVQLAMERERIQKQLSSLAEENKIVVAKLKKSERSTSVSLHQDGVTDDVSRLCSNPGATNGSCGEASEEAVRESSSRDFKADKSSKDAPLHETEVESSITTNSATDAALELEPESEAEAREPNGTNQIDDDDMMPGAASCLRFALLNSTMKMCLVLRRGTPNEKPTVDCHGMGTQLGS</sequence>
<reference evidence="1 2" key="1">
    <citation type="journal article" date="2021" name="Hortic Res">
        <title>High-quality reference genome and annotation aids understanding of berry development for evergreen blueberry (Vaccinium darrowii).</title>
        <authorList>
            <person name="Yu J."/>
            <person name="Hulse-Kemp A.M."/>
            <person name="Babiker E."/>
            <person name="Staton M."/>
        </authorList>
    </citation>
    <scope>NUCLEOTIDE SEQUENCE [LARGE SCALE GENOMIC DNA]</scope>
    <source>
        <strain evidence="2">cv. NJ 8807/NJ 8810</strain>
        <tissue evidence="1">Young leaf</tissue>
    </source>
</reference>
<dbReference type="EMBL" id="CM037160">
    <property type="protein sequence ID" value="KAH7841680.1"/>
    <property type="molecule type" value="Genomic_DNA"/>
</dbReference>
<gene>
    <name evidence="1" type="ORF">Vadar_032994</name>
</gene>
<keyword evidence="2" id="KW-1185">Reference proteome</keyword>
<name>A0ACB7XLI4_9ERIC</name>